<dbReference type="AlphaFoldDB" id="I3X4N3"/>
<proteinExistence type="predicted"/>
<dbReference type="EMBL" id="CP003563">
    <property type="protein sequence ID" value="AFL50839.1"/>
    <property type="molecule type" value="Genomic_DNA"/>
</dbReference>
<sequence>MAGLECRGAADQVHDAGGRQRVADVEQSLRPALLEPSAHASVTGFLIPVSGRAHTERRQAERNGHRRSVENPYDHAQECM</sequence>
<evidence type="ECO:0000313" key="3">
    <source>
        <dbReference type="Proteomes" id="UP000006180"/>
    </source>
</evidence>
<dbReference type="Proteomes" id="UP000006180">
    <property type="component" value="Chromosome"/>
</dbReference>
<evidence type="ECO:0000313" key="2">
    <source>
        <dbReference type="EMBL" id="AFL50839.1"/>
    </source>
</evidence>
<accession>I3X4N3</accession>
<feature type="compositionally biased region" description="Basic and acidic residues" evidence="1">
    <location>
        <begin position="12"/>
        <end position="22"/>
    </location>
</feature>
<organism evidence="2 3">
    <name type="scientific">Sinorhizobium fredii (strain USDA 257)</name>
    <dbReference type="NCBI Taxonomy" id="1185652"/>
    <lineage>
        <taxon>Bacteria</taxon>
        <taxon>Pseudomonadati</taxon>
        <taxon>Pseudomonadota</taxon>
        <taxon>Alphaproteobacteria</taxon>
        <taxon>Hyphomicrobiales</taxon>
        <taxon>Rhizobiaceae</taxon>
        <taxon>Sinorhizobium/Ensifer group</taxon>
        <taxon>Sinorhizobium</taxon>
    </lineage>
</organism>
<protein>
    <submittedName>
        <fullName evidence="2">Uncharacterized protein</fullName>
    </submittedName>
</protein>
<gene>
    <name evidence="2" type="ORF">USDA257_c22580</name>
</gene>
<evidence type="ECO:0000256" key="1">
    <source>
        <dbReference type="SAM" id="MobiDB-lite"/>
    </source>
</evidence>
<name>I3X4N3_SINF2</name>
<dbReference type="KEGG" id="sfd:USDA257_c22580"/>
<feature type="region of interest" description="Disordered" evidence="1">
    <location>
        <begin position="1"/>
        <end position="22"/>
    </location>
</feature>
<dbReference type="HOGENOM" id="CLU_2587841_0_0_5"/>
<reference evidence="2 3" key="1">
    <citation type="journal article" date="2012" name="J. Bacteriol.">
        <title>Complete genome sequence of the broad-host-range strain Sinorhizobium fredii USDA257.</title>
        <authorList>
            <person name="Schuldes J."/>
            <person name="Rodriguez Orbegoso M."/>
            <person name="Schmeisser C."/>
            <person name="Krishnan H.B."/>
            <person name="Daniel R."/>
            <person name="Streit W.R."/>
        </authorList>
    </citation>
    <scope>NUCLEOTIDE SEQUENCE [LARGE SCALE GENOMIC DNA]</scope>
    <source>
        <strain evidence="2 3">USDA 257</strain>
    </source>
</reference>
<dbReference type="PATRIC" id="fig|1185652.3.peg.2330"/>
<feature type="region of interest" description="Disordered" evidence="1">
    <location>
        <begin position="53"/>
        <end position="80"/>
    </location>
</feature>
<dbReference type="STRING" id="1185652.USDA257_c22580"/>